<proteinExistence type="predicted"/>
<dbReference type="AlphaFoldDB" id="A0A1G9SIR4"/>
<dbReference type="InterPro" id="IPR050627">
    <property type="entry name" value="Nitroreductase/BluB"/>
</dbReference>
<sequence length="195" mass="21931">MDTISAIKDRSSIRKYKDEPVEDEKIKRILKMGIEAPSGKNRQPWNFVVLQNDPKQDIIDIVHNKARSLKKEGEEVGTSLSTIRTLRQAPVLILIFNPYSDKDRQTLDEYQHSVDTQSVGAAIENMLLAATDMGLGSLWICDVFVAEDEIAEWLEVDDELVAAVALGHSAEDAEKTEREDVESLTTWIGEDSDEE</sequence>
<dbReference type="Pfam" id="PF00881">
    <property type="entry name" value="Nitroreductase"/>
    <property type="match status" value="1"/>
</dbReference>
<reference evidence="6 7" key="1">
    <citation type="submission" date="2016-10" db="EMBL/GenBank/DDBJ databases">
        <authorList>
            <person name="de Groot N.N."/>
        </authorList>
    </citation>
    <scope>NUCLEOTIDE SEQUENCE [LARGE SCALE GENOMIC DNA]</scope>
    <source>
        <strain evidence="6 7">SLAS-1</strain>
    </source>
</reference>
<dbReference type="RefSeq" id="WP_089761916.1">
    <property type="nucleotide sequence ID" value="NZ_FNGO01000029.1"/>
</dbReference>
<accession>A0A1G9SIR4</accession>
<keyword evidence="3" id="KW-0560">Oxidoreductase</keyword>
<dbReference type="PANTHER" id="PTHR23026">
    <property type="entry name" value="NADPH NITROREDUCTASE"/>
    <property type="match status" value="1"/>
</dbReference>
<evidence type="ECO:0000256" key="1">
    <source>
        <dbReference type="ARBA" id="ARBA00022630"/>
    </source>
</evidence>
<dbReference type="PANTHER" id="PTHR23026:SF90">
    <property type="entry name" value="IODOTYROSINE DEIODINASE 1"/>
    <property type="match status" value="1"/>
</dbReference>
<dbReference type="Gene3D" id="3.40.109.10">
    <property type="entry name" value="NADH Oxidase"/>
    <property type="match status" value="1"/>
</dbReference>
<keyword evidence="2" id="KW-0288">FMN</keyword>
<keyword evidence="7" id="KW-1185">Reference proteome</keyword>
<keyword evidence="1" id="KW-0285">Flavoprotein</keyword>
<protein>
    <submittedName>
        <fullName evidence="6">Nitroreductase</fullName>
    </submittedName>
</protein>
<organism evidence="6 7">
    <name type="scientific">Halarsenatibacter silvermanii</name>
    <dbReference type="NCBI Taxonomy" id="321763"/>
    <lineage>
        <taxon>Bacteria</taxon>
        <taxon>Bacillati</taxon>
        <taxon>Bacillota</taxon>
        <taxon>Clostridia</taxon>
        <taxon>Halanaerobiales</taxon>
        <taxon>Halarsenatibacteraceae</taxon>
        <taxon>Halarsenatibacter</taxon>
    </lineage>
</organism>
<evidence type="ECO:0000313" key="7">
    <source>
        <dbReference type="Proteomes" id="UP000199476"/>
    </source>
</evidence>
<dbReference type="InterPro" id="IPR000415">
    <property type="entry name" value="Nitroreductase-like"/>
</dbReference>
<dbReference type="InterPro" id="IPR029479">
    <property type="entry name" value="Nitroreductase"/>
</dbReference>
<feature type="region of interest" description="Disordered" evidence="4">
    <location>
        <begin position="171"/>
        <end position="195"/>
    </location>
</feature>
<dbReference type="Proteomes" id="UP000199476">
    <property type="component" value="Unassembled WGS sequence"/>
</dbReference>
<evidence type="ECO:0000256" key="4">
    <source>
        <dbReference type="SAM" id="MobiDB-lite"/>
    </source>
</evidence>
<evidence type="ECO:0000256" key="2">
    <source>
        <dbReference type="ARBA" id="ARBA00022643"/>
    </source>
</evidence>
<gene>
    <name evidence="6" type="ORF">SAMN04488692_12912</name>
</gene>
<dbReference type="SUPFAM" id="SSF55469">
    <property type="entry name" value="FMN-dependent nitroreductase-like"/>
    <property type="match status" value="1"/>
</dbReference>
<name>A0A1G9SIR4_9FIRM</name>
<dbReference type="EMBL" id="FNGO01000029">
    <property type="protein sequence ID" value="SDM35319.1"/>
    <property type="molecule type" value="Genomic_DNA"/>
</dbReference>
<dbReference type="OrthoDB" id="9812105at2"/>
<dbReference type="STRING" id="321763.SAMN04488692_12912"/>
<evidence type="ECO:0000256" key="3">
    <source>
        <dbReference type="ARBA" id="ARBA00023002"/>
    </source>
</evidence>
<dbReference type="GO" id="GO:0016491">
    <property type="term" value="F:oxidoreductase activity"/>
    <property type="evidence" value="ECO:0007669"/>
    <property type="project" value="UniProtKB-KW"/>
</dbReference>
<evidence type="ECO:0000313" key="6">
    <source>
        <dbReference type="EMBL" id="SDM35319.1"/>
    </source>
</evidence>
<feature type="domain" description="Nitroreductase" evidence="5">
    <location>
        <begin position="7"/>
        <end position="168"/>
    </location>
</feature>
<evidence type="ECO:0000259" key="5">
    <source>
        <dbReference type="Pfam" id="PF00881"/>
    </source>
</evidence>